<dbReference type="EMBL" id="VSRR010147049">
    <property type="protein sequence ID" value="MPD05653.1"/>
    <property type="molecule type" value="Genomic_DNA"/>
</dbReference>
<proteinExistence type="predicted"/>
<feature type="region of interest" description="Disordered" evidence="1">
    <location>
        <begin position="1"/>
        <end position="94"/>
    </location>
</feature>
<feature type="compositionally biased region" description="Polar residues" evidence="1">
    <location>
        <begin position="1"/>
        <end position="14"/>
    </location>
</feature>
<dbReference type="Proteomes" id="UP000324222">
    <property type="component" value="Unassembled WGS sequence"/>
</dbReference>
<evidence type="ECO:0000313" key="2">
    <source>
        <dbReference type="EMBL" id="MPD05653.1"/>
    </source>
</evidence>
<organism evidence="2 3">
    <name type="scientific">Portunus trituberculatus</name>
    <name type="common">Swimming crab</name>
    <name type="synonym">Neptunus trituberculatus</name>
    <dbReference type="NCBI Taxonomy" id="210409"/>
    <lineage>
        <taxon>Eukaryota</taxon>
        <taxon>Metazoa</taxon>
        <taxon>Ecdysozoa</taxon>
        <taxon>Arthropoda</taxon>
        <taxon>Crustacea</taxon>
        <taxon>Multicrustacea</taxon>
        <taxon>Malacostraca</taxon>
        <taxon>Eumalacostraca</taxon>
        <taxon>Eucarida</taxon>
        <taxon>Decapoda</taxon>
        <taxon>Pleocyemata</taxon>
        <taxon>Brachyura</taxon>
        <taxon>Eubrachyura</taxon>
        <taxon>Portunoidea</taxon>
        <taxon>Portunidae</taxon>
        <taxon>Portuninae</taxon>
        <taxon>Portunus</taxon>
    </lineage>
</organism>
<name>A0A5B7KAN7_PORTR</name>
<evidence type="ECO:0000256" key="1">
    <source>
        <dbReference type="SAM" id="MobiDB-lite"/>
    </source>
</evidence>
<protein>
    <submittedName>
        <fullName evidence="2">Uncharacterized protein</fullName>
    </submittedName>
</protein>
<dbReference type="AlphaFoldDB" id="A0A5B7KAN7"/>
<accession>A0A5B7KAN7</accession>
<feature type="compositionally biased region" description="Basic and acidic residues" evidence="1">
    <location>
        <begin position="58"/>
        <end position="70"/>
    </location>
</feature>
<reference evidence="2 3" key="1">
    <citation type="submission" date="2019-05" db="EMBL/GenBank/DDBJ databases">
        <title>Another draft genome of Portunus trituberculatus and its Hox gene families provides insights of decapod evolution.</title>
        <authorList>
            <person name="Jeong J.-H."/>
            <person name="Song I."/>
            <person name="Kim S."/>
            <person name="Choi T."/>
            <person name="Kim D."/>
            <person name="Ryu S."/>
            <person name="Kim W."/>
        </authorList>
    </citation>
    <scope>NUCLEOTIDE SEQUENCE [LARGE SCALE GENOMIC DNA]</scope>
    <source>
        <tissue evidence="2">Muscle</tissue>
    </source>
</reference>
<keyword evidence="3" id="KW-1185">Reference proteome</keyword>
<gene>
    <name evidence="2" type="ORF">E2C01_101409</name>
</gene>
<comment type="caution">
    <text evidence="2">The sequence shown here is derived from an EMBL/GenBank/DDBJ whole genome shotgun (WGS) entry which is preliminary data.</text>
</comment>
<sequence length="94" mass="10082">MSPQRGMSPKSRTPPSHLVIQGTASRRGAARGTPPCHATTRAGRAPGRSLPGLPLCAAEHESVRTSRLKEAYQPGPRLPITQPRETSRRVAHVS</sequence>
<evidence type="ECO:0000313" key="3">
    <source>
        <dbReference type="Proteomes" id="UP000324222"/>
    </source>
</evidence>